<dbReference type="Proteomes" id="UP000519573">
    <property type="component" value="Unassembled WGS sequence"/>
</dbReference>
<organism evidence="1 2">
    <name type="scientific">Listeria booriae</name>
    <dbReference type="NCBI Taxonomy" id="1552123"/>
    <lineage>
        <taxon>Bacteria</taxon>
        <taxon>Bacillati</taxon>
        <taxon>Bacillota</taxon>
        <taxon>Bacilli</taxon>
        <taxon>Bacillales</taxon>
        <taxon>Listeriaceae</taxon>
        <taxon>Listeria</taxon>
    </lineage>
</organism>
<dbReference type="EMBL" id="JAARYH010000002">
    <property type="protein sequence ID" value="MBC2166168.1"/>
    <property type="molecule type" value="Genomic_DNA"/>
</dbReference>
<comment type="caution">
    <text evidence="1">The sequence shown here is derived from an EMBL/GenBank/DDBJ whole genome shotgun (WGS) entry which is preliminary data.</text>
</comment>
<evidence type="ECO:0000313" key="2">
    <source>
        <dbReference type="Proteomes" id="UP000519573"/>
    </source>
</evidence>
<dbReference type="AlphaFoldDB" id="A0A7X0YYX9"/>
<dbReference type="RefSeq" id="WP_185576035.1">
    <property type="nucleotide sequence ID" value="NZ_JAARYH010000002.1"/>
</dbReference>
<protein>
    <submittedName>
        <fullName evidence="1">Uncharacterized protein</fullName>
    </submittedName>
</protein>
<name>A0A7X0YYX9_9LIST</name>
<proteinExistence type="predicted"/>
<gene>
    <name evidence="1" type="ORF">HCB26_06255</name>
</gene>
<reference evidence="1 2" key="1">
    <citation type="submission" date="2020-03" db="EMBL/GenBank/DDBJ databases">
        <title>Soil Listeria distribution.</title>
        <authorList>
            <person name="Liao J."/>
            <person name="Wiedmann M."/>
        </authorList>
    </citation>
    <scope>NUCLEOTIDE SEQUENCE [LARGE SCALE GENOMIC DNA]</scope>
    <source>
        <strain evidence="1 2">FSL L7-0245</strain>
    </source>
</reference>
<accession>A0A7X0YYX9</accession>
<evidence type="ECO:0000313" key="1">
    <source>
        <dbReference type="EMBL" id="MBC2166168.1"/>
    </source>
</evidence>
<sequence length="177" mass="20152">MKVVINNCYGGYGLSSMAVIKILQCKGQTVFAYVHDNHWDDYRLAEELQLIDESFESKGLNANELYYFSEPLELGENGYIDTDTLKNKTQIDIDFERDDLDLISVVEELGDKANGACAELKVVEVDNSKYWGVCEYDGNEHIIDDPDEFDGATWVEVDDDYNAVQKVWAKEGEHETD</sequence>